<dbReference type="InterPro" id="IPR019644">
    <property type="entry name" value="DUF2508"/>
</dbReference>
<dbReference type="KEGG" id="paek:D3873_00130"/>
<dbReference type="Pfam" id="PF10704">
    <property type="entry name" value="DUF2508"/>
    <property type="match status" value="1"/>
</dbReference>
<keyword evidence="3" id="KW-1185">Reference proteome</keyword>
<evidence type="ECO:0000313" key="3">
    <source>
        <dbReference type="Proteomes" id="UP000265725"/>
    </source>
</evidence>
<proteinExistence type="predicted"/>
<sequence>MFFKKNKLKKEFDQKLISLMRSTNEEWHQSIRVEELLDDYDLDVMTERKMAESRHFFLFKEAKIRKISLK</sequence>
<accession>A0A385YQT6</accession>
<dbReference type="EMBL" id="CP032418">
    <property type="protein sequence ID" value="AYC30720.1"/>
    <property type="molecule type" value="Genomic_DNA"/>
</dbReference>
<dbReference type="Proteomes" id="UP000265725">
    <property type="component" value="Chromosome"/>
</dbReference>
<dbReference type="KEGG" id="paek:D3873_13245"/>
<dbReference type="AlphaFoldDB" id="A0A385YQT6"/>
<protein>
    <submittedName>
        <fullName evidence="1">DUF2508 family protein</fullName>
    </submittedName>
</protein>
<name>A0A385YQT6_9BACL</name>
<reference evidence="3" key="1">
    <citation type="submission" date="2018-09" db="EMBL/GenBank/DDBJ databases">
        <authorList>
            <person name="Zhu H."/>
        </authorList>
    </citation>
    <scope>NUCLEOTIDE SEQUENCE [LARGE SCALE GENOMIC DNA]</scope>
    <source>
        <strain evidence="3">K2R23-3</strain>
    </source>
</reference>
<dbReference type="EMBL" id="CP032418">
    <property type="protein sequence ID" value="AYC28357.1"/>
    <property type="molecule type" value="Genomic_DNA"/>
</dbReference>
<gene>
    <name evidence="1" type="ORF">D3873_00130</name>
    <name evidence="2" type="ORF">D3873_13245</name>
</gene>
<dbReference type="OrthoDB" id="2166610at2"/>
<dbReference type="RefSeq" id="WP_119882103.1">
    <property type="nucleotide sequence ID" value="NZ_CP032418.1"/>
</dbReference>
<reference evidence="1" key="2">
    <citation type="submission" date="2018-09" db="EMBL/GenBank/DDBJ databases">
        <authorList>
            <person name="Parvin R."/>
            <person name="Begum J.A."/>
            <person name="Chowdhury E.H."/>
            <person name="Islam M.R."/>
            <person name="Harder T."/>
        </authorList>
    </citation>
    <scope>NUCLEOTIDE SEQUENCE</scope>
    <source>
        <strain evidence="1">K2R23-3</strain>
    </source>
</reference>
<evidence type="ECO:0000313" key="2">
    <source>
        <dbReference type="EMBL" id="AYC30720.1"/>
    </source>
</evidence>
<organism evidence="1 3">
    <name type="scientific">Paenisporosarcina cavernae</name>
    <dbReference type="NCBI Taxonomy" id="2320858"/>
    <lineage>
        <taxon>Bacteria</taxon>
        <taxon>Bacillati</taxon>
        <taxon>Bacillota</taxon>
        <taxon>Bacilli</taxon>
        <taxon>Bacillales</taxon>
        <taxon>Caryophanaceae</taxon>
        <taxon>Paenisporosarcina</taxon>
    </lineage>
</organism>
<evidence type="ECO:0000313" key="1">
    <source>
        <dbReference type="EMBL" id="AYC28357.1"/>
    </source>
</evidence>